<feature type="domain" description="RNA polymerase sigma-70 region 2" evidence="6">
    <location>
        <begin position="47"/>
        <end position="114"/>
    </location>
</feature>
<keyword evidence="3" id="KW-0731">Sigma factor</keyword>
<keyword evidence="9" id="KW-1185">Reference proteome</keyword>
<gene>
    <name evidence="8" type="ORF">M0L20_18325</name>
</gene>
<dbReference type="EMBL" id="JALPRF010000003">
    <property type="protein sequence ID" value="MCK8493829.1"/>
    <property type="molecule type" value="Genomic_DNA"/>
</dbReference>
<dbReference type="Proteomes" id="UP001202180">
    <property type="component" value="Unassembled WGS sequence"/>
</dbReference>
<dbReference type="SUPFAM" id="SSF88659">
    <property type="entry name" value="Sigma3 and sigma4 domains of RNA polymerase sigma factors"/>
    <property type="match status" value="1"/>
</dbReference>
<dbReference type="InterPro" id="IPR007630">
    <property type="entry name" value="RNA_pol_sigma70_r4"/>
</dbReference>
<name>A0ABT0HNU7_9BACT</name>
<keyword evidence="5" id="KW-0804">Transcription</keyword>
<evidence type="ECO:0000259" key="6">
    <source>
        <dbReference type="Pfam" id="PF04542"/>
    </source>
</evidence>
<dbReference type="Pfam" id="PF04542">
    <property type="entry name" value="Sigma70_r2"/>
    <property type="match status" value="1"/>
</dbReference>
<dbReference type="PANTHER" id="PTHR43133">
    <property type="entry name" value="RNA POLYMERASE ECF-TYPE SIGMA FACTO"/>
    <property type="match status" value="1"/>
</dbReference>
<evidence type="ECO:0000256" key="5">
    <source>
        <dbReference type="ARBA" id="ARBA00023163"/>
    </source>
</evidence>
<sequence length="203" mass="23670">MNTPGFLLNLDFTLVSSGLVMKQKLSTSRYSAPQPSKHSEEFLFEELYTNYVGKVYSKCLTMTKDSIAAHDYTQDIFLKVWAKLDTFKNRSAASTWLYSIAHNYCLDRIRLEKRFQSENLTQIVADNLAETDPLESTEAQLHNLEIVLSRLPAEEVYFLRLRYEQNLSIKELATRYQLTESAVKMRLKRTRDKVRDLFDTAVY</sequence>
<dbReference type="Gene3D" id="1.10.10.10">
    <property type="entry name" value="Winged helix-like DNA-binding domain superfamily/Winged helix DNA-binding domain"/>
    <property type="match status" value="1"/>
</dbReference>
<dbReference type="CDD" id="cd06171">
    <property type="entry name" value="Sigma70_r4"/>
    <property type="match status" value="1"/>
</dbReference>
<accession>A0ABT0HNU7</accession>
<evidence type="ECO:0000259" key="7">
    <source>
        <dbReference type="Pfam" id="PF04545"/>
    </source>
</evidence>
<evidence type="ECO:0000256" key="3">
    <source>
        <dbReference type="ARBA" id="ARBA00023082"/>
    </source>
</evidence>
<proteinExistence type="inferred from homology"/>
<dbReference type="InterPro" id="IPR014284">
    <property type="entry name" value="RNA_pol_sigma-70_dom"/>
</dbReference>
<dbReference type="InterPro" id="IPR007627">
    <property type="entry name" value="RNA_pol_sigma70_r2"/>
</dbReference>
<keyword evidence="4" id="KW-0238">DNA-binding</keyword>
<dbReference type="InterPro" id="IPR039425">
    <property type="entry name" value="RNA_pol_sigma-70-like"/>
</dbReference>
<organism evidence="8 9">
    <name type="scientific">Spirosoma liriopis</name>
    <dbReference type="NCBI Taxonomy" id="2937440"/>
    <lineage>
        <taxon>Bacteria</taxon>
        <taxon>Pseudomonadati</taxon>
        <taxon>Bacteroidota</taxon>
        <taxon>Cytophagia</taxon>
        <taxon>Cytophagales</taxon>
        <taxon>Cytophagaceae</taxon>
        <taxon>Spirosoma</taxon>
    </lineage>
</organism>
<evidence type="ECO:0000256" key="1">
    <source>
        <dbReference type="ARBA" id="ARBA00010641"/>
    </source>
</evidence>
<reference evidence="8 9" key="1">
    <citation type="submission" date="2022-04" db="EMBL/GenBank/DDBJ databases">
        <title>Spirosoma sp. strain RP8 genome sequencing and assembly.</title>
        <authorList>
            <person name="Jung Y."/>
        </authorList>
    </citation>
    <scope>NUCLEOTIDE SEQUENCE [LARGE SCALE GENOMIC DNA]</scope>
    <source>
        <strain evidence="8 9">RP8</strain>
    </source>
</reference>
<evidence type="ECO:0000256" key="2">
    <source>
        <dbReference type="ARBA" id="ARBA00023015"/>
    </source>
</evidence>
<evidence type="ECO:0000313" key="9">
    <source>
        <dbReference type="Proteomes" id="UP001202180"/>
    </source>
</evidence>
<comment type="caution">
    <text evidence="8">The sequence shown here is derived from an EMBL/GenBank/DDBJ whole genome shotgun (WGS) entry which is preliminary data.</text>
</comment>
<dbReference type="InterPro" id="IPR036388">
    <property type="entry name" value="WH-like_DNA-bd_sf"/>
</dbReference>
<dbReference type="PANTHER" id="PTHR43133:SF8">
    <property type="entry name" value="RNA POLYMERASE SIGMA FACTOR HI_1459-RELATED"/>
    <property type="match status" value="1"/>
</dbReference>
<dbReference type="Gene3D" id="1.10.1740.10">
    <property type="match status" value="1"/>
</dbReference>
<dbReference type="NCBIfam" id="TIGR02937">
    <property type="entry name" value="sigma70-ECF"/>
    <property type="match status" value="1"/>
</dbReference>
<dbReference type="InterPro" id="IPR013325">
    <property type="entry name" value="RNA_pol_sigma_r2"/>
</dbReference>
<keyword evidence="2" id="KW-0805">Transcription regulation</keyword>
<dbReference type="InterPro" id="IPR013324">
    <property type="entry name" value="RNA_pol_sigma_r3/r4-like"/>
</dbReference>
<feature type="domain" description="RNA polymerase sigma-70 region 4" evidence="7">
    <location>
        <begin position="147"/>
        <end position="195"/>
    </location>
</feature>
<dbReference type="SUPFAM" id="SSF88946">
    <property type="entry name" value="Sigma2 domain of RNA polymerase sigma factors"/>
    <property type="match status" value="1"/>
</dbReference>
<evidence type="ECO:0000256" key="4">
    <source>
        <dbReference type="ARBA" id="ARBA00023125"/>
    </source>
</evidence>
<evidence type="ECO:0000313" key="8">
    <source>
        <dbReference type="EMBL" id="MCK8493829.1"/>
    </source>
</evidence>
<comment type="similarity">
    <text evidence="1">Belongs to the sigma-70 factor family. ECF subfamily.</text>
</comment>
<dbReference type="Pfam" id="PF04545">
    <property type="entry name" value="Sigma70_r4"/>
    <property type="match status" value="1"/>
</dbReference>
<protein>
    <submittedName>
        <fullName evidence="8">RNA polymerase sigma factor</fullName>
    </submittedName>
</protein>